<keyword evidence="3" id="KW-1015">Disulfide bond</keyword>
<sequence length="3415" mass="391588">FSLVAGVAIVTGAPGHGHAWETGHEYEYLVQSRTVTGLDKLKEQYTGLQIKAKLIVQVTSSQTLQVKLSNTQYARLHTTLVDGPSTELPDQMLEYQQIPKLLGKPFEVTTKHGMIRDLLVERDTSICEINLLKSVMSQLQIDTQGENAVKIKSAQIPIDENSTLIFRAMEDSVCGRCEVLYEIIPLPQDAYQEMPDKIPLPNLRGDGYYYDVRKMKNYEKCHHRQIYRYGLEDPLLRERGKLYKQDKIISELSTTQMVLSGNLKEFAIQSVVTKHQISVKPGKTDPFLGNVHGMLKLILLRKDKISSPMLDPQESTNLVSTGNLIYNTYNTPMLPSVSINSEQIQSSEKTSSSEKNWDDPNSSSSSSSSEDHTLYTSNILSKRMAVHMALKNPLLPITVTDMEQVKDLIHEIAVTIHSFNDTKLSTMEKYVFLKNIICIMSLEQISELEERSLYNHKIQDKVYRNIVWSIIRDAVVQTGTRPSLLTIRNWLRTKKVEGLEAARIILQIPKYVQEPTKEYIRTLYEMITDPSVLHQTAVNVTAPLAFAEILRKNRVNTYYQSHSLRRLRKTFMDDNEIIGTYIPHLVEQLKQGLLEDDSPKIQTYIMALGMTGNPSIISIFEPYIEGTETVSKFQRLLMVSSLSTLSRHQPKLVGPILYKLYSNVHEDHKIRCMAIYRYIMSNPPLIMLQRIAKFTNDDLNDNVNSAVKSTIRSLANTKRPELQDLAIKARSVRHLLNAKEYPTWNSKGYNTDWDLWGIRGVSLQTIGDDFIMPAFLHVAVNTVLDFYELPTVETEYAVSNIKQLMKYWDWNTKTYRENEETSQELLKKSRIEEIMQMLQLKSSHLDRLEGHVFISTMYGLLFYPFDSGTLQKLSSHLRDSLMKNHQLDSLLFNNHETILSFPIESGLPFLYTLESPMILKLKAEIRNDEPLIIKRTGILDIYVANKVQKQFGFVAPFENQSYIAGVHVNRMLRLPLEYEVKFDSIKRKLDIGGLKIHLQTGTSPITVLHLSTVPFTTRRDLLDLQPLSLSRNTHLVLTEKKHKTILEKDLISIRVETDSKEEEGHLEDNDILQLLLQLQAMPDGHYKRLDLLMNPEQLTKSVLHMNVIHEKLTVDNKRQLLEPESQIMFSLKHVKPNSEKRRKEIMTGLSESFKSGDVHILDVNLDLPALERQQVLTVGWVDSNVDKKSKLYLYWNSQMSMKEKPTLEVCYTHEIQNSLDTPLNFKHMMKNAPEDKTRAELQYGESCSRGNKIVVNSSLSRSGRVKDLLENSKVVKQCLEEIEKGYNALRACQQATELARVKNQLDVSVRGLVIDYIQEIISKISDFLSHLFPLSHMKVTSWKDSDRNAFDIKMTSTPMDIILPVAYLDSSQMDITFPNVGQTNSEMQELLKENTMFRKETKRASCTIDKNMVLTFDKLLYPVTMGTCKHVLMTTYPQRDPDTRRNITHTKVLALIDEDTIGTKTIFLLVNDHDVRLKKVGDDLKVEVDEIPIQLSRSKSYELRDEGNEIIFEIDELPDGSVEVMSGKSDVKIVFDGERVQILVTDKYRNALRGLCGNYDSDPNTDFLTPQNCLIKMPEVFTATYALTEKGCHQKDILENKQKAKLTQCQELPKFYRNNVINDIEAGRLPTHGELWGYHNNNLMKKYNFNRDSKKYDLERKDLSDDSNLTYRTKVILEDEEICFTTKPIPVCRESTRSLERKMKKYDLYCQPRNEESLLMKRRIEQGANPDFTRKPFIGAAIADHNHAWETGNEYHYLIKSRTLTGLDGLAEQYSGIFMRGKLTIQVKSSDTLQAVVSETQHASVNEILSGISDEITNLEFHKLSLSEKPFELKLKRGVIRDILVDQDVPTWEVNLLKSIVSQLQIDTEGENAIASRSTMTPNDNRSFSTFKVMEDSVGGKCEVLYSISSVEGDNLSISLPHLHKDGQHFVVAKTKNYSRCEQRMAYHSGIVSKMNWKPGSNDGFLSRSSSNHIIISGNLKRFTIQSSMMTSQILINSHYKIDKSKFHNTYSGAVYSSMNLTLGRMNQISNSMPVSNNLISTGNLVYTYNNPFSSQRKLRRPSVSQSSLAASSSENHNSNNSSEENHSDDDNFKSEERDYFQPKPKLDEAPESPLLPYFIGYEGMSILKSEENYTCEDMHFHNCTRLGLLANRLIRRISSRIRDVDRITSFSPAQINDRYLHTLELFTILVRLIRIMNVEQIAEVDKILFDVYKRINTMSEKDFVLLNQSAWNIFSCAVANAGTGPALITIKTWIKIGKLKGIEAAKIISKIPKSALAPTTEYVAAFFELITDEKVTKQRFLNTTAPLSFAELVRYTQSNKLSIYYPVYSFGRMVFKHDNELLETYIQYMATELRKAIEEGDSCRIQTYIMTLGNFGHAKILSVFEPYLEGTIPISKFQRLMMVTSLSKLSESYPRVVRSVAYKIYLNLKEAYELRCAAVHIIMKTNPPLIMLQRMAEFTNQDQDRHVNSVVKTSIESLVNLEQSEWKDLADKARIASKLLNPNISDDTYSRSIFTHKKIASLNIVQTIILQTIGSDDIDTAKDAYIDVLQSYGGLNLPLSKLSYSVSSIEELKQMWLDIWLGGRPWMPQNKTEKEWMIETMIEKLGIEPENAEQLEGNFFMDSAFSLEFYPFDNHTLEEFTNMLKMYYKSILQTGSYVSKYKMVNDLNHYDITLGFPTETGLPFIYTLKVPKITSVNTEGSIKVTESQANSSVEVAAEGYIVSNEKIQSRIGFVTPFEHRHYIAGVDINTHFAIPASLNVKTRDNHLFELKISPQIESGDSVWRIAIHHSVVPYTSRHDILNFEPLEVDNDTRLVHTKEPNEIQFSLGNLTLSARSDVIDSDMSQKRGLEGLVKLSTIFCSNLGAHYRRFDAILYPIEAQVNLTYRHVQMPTDRSSNASIPTTVTANFVDNSVNVFDISVLANNNYYVFTFALANNHDELQILSYENIQSLDGEVSFESCSVNSIVGLSQYNYLNVEKAIEKIPNYEFNTEMRIGSCANGETIRLKGNLSRTDDVIKKAMKSEIVEECRQQMKQGNIWLPTCQKANELIQQRDLLMMSMETNSYNFYFLANKMILMIKMMISDKNMNMSNLESVNKNMDVEIKMLDNNDANISLRTSQVDVSFSLSNFIRDPNIIFPNFTLNKLFDENLEEVRIFFKMTSKVQSTKILRVSMTLYRQQILFITYMCVLDKTQVVTFDDKVYPLTLGKCWHVMMAPYPKRDSNNPEKILSLPNDMRAIIMAREMDDGSKQVWIILGHEEIHLRKLDDHLEISNDGGENYDSYLSSYRQSFYEIYQEDGIIIIHSLKYDIYIVYDGERILLYVNDKYFYTVRGLCGNYDMQSNNDFVTPKNCILSKPEEFAATYALTYREDCEGPALQNKLKAEQSTCISRSYIPGDVISEKETGRFRRNRRWGYH</sequence>
<feature type="compositionally biased region" description="Polar residues" evidence="6">
    <location>
        <begin position="339"/>
        <end position="350"/>
    </location>
</feature>
<feature type="region of interest" description="Disordered" evidence="6">
    <location>
        <begin position="2057"/>
        <end position="2096"/>
    </location>
</feature>
<dbReference type="PANTHER" id="PTHR23345">
    <property type="entry name" value="VITELLOGENIN-RELATED"/>
    <property type="match status" value="1"/>
</dbReference>
<evidence type="ECO:0000256" key="2">
    <source>
        <dbReference type="ARBA" id="ARBA00022761"/>
    </source>
</evidence>
<dbReference type="Pfam" id="PF01347">
    <property type="entry name" value="Vitellogenin_N"/>
    <property type="match status" value="2"/>
</dbReference>
<keyword evidence="10" id="KW-1185">Reference proteome</keyword>
<feature type="domain" description="Vitellogenin" evidence="7">
    <location>
        <begin position="1749"/>
        <end position="2545"/>
    </location>
</feature>
<dbReference type="FunFam" id="1.25.10.20:FF:000003">
    <property type="entry name" value="Vitellogenin C"/>
    <property type="match status" value="2"/>
</dbReference>
<reference evidence="9 10" key="1">
    <citation type="submission" date="2015-09" db="EMBL/GenBank/DDBJ databases">
        <title>Trachymyrmex zeteki WGS genome.</title>
        <authorList>
            <person name="Nygaard S."/>
            <person name="Hu H."/>
            <person name="Boomsma J."/>
            <person name="Zhang G."/>
        </authorList>
    </citation>
    <scope>NUCLEOTIDE SEQUENCE [LARGE SCALE GENOMIC DNA]</scope>
    <source>
        <strain evidence="9">Tzet28-1</strain>
        <tissue evidence="9">Whole body</tissue>
    </source>
</reference>
<comment type="caution">
    <text evidence="5">Lacks conserved residue(s) required for the propagation of feature annotation.</text>
</comment>
<proteinExistence type="predicted"/>
<dbReference type="STRING" id="64791.A0A151WU00"/>
<keyword evidence="1" id="KW-0732">Signal</keyword>
<dbReference type="InterPro" id="IPR015819">
    <property type="entry name" value="Lipid_transp_b-sht_shell"/>
</dbReference>
<organism evidence="9 10">
    <name type="scientific">Mycetomoellerius zeteki</name>
    <dbReference type="NCBI Taxonomy" id="64791"/>
    <lineage>
        <taxon>Eukaryota</taxon>
        <taxon>Metazoa</taxon>
        <taxon>Ecdysozoa</taxon>
        <taxon>Arthropoda</taxon>
        <taxon>Hexapoda</taxon>
        <taxon>Insecta</taxon>
        <taxon>Pterygota</taxon>
        <taxon>Neoptera</taxon>
        <taxon>Endopterygota</taxon>
        <taxon>Hymenoptera</taxon>
        <taxon>Apocrita</taxon>
        <taxon>Aculeata</taxon>
        <taxon>Formicoidea</taxon>
        <taxon>Formicidae</taxon>
        <taxon>Myrmicinae</taxon>
        <taxon>Mycetomoellerius</taxon>
    </lineage>
</organism>
<name>A0A151WU00_9HYME</name>
<feature type="region of interest" description="Disordered" evidence="6">
    <location>
        <begin position="339"/>
        <end position="371"/>
    </location>
</feature>
<dbReference type="PANTHER" id="PTHR23345:SF15">
    <property type="entry name" value="VITELLOGENIN 1-RELATED"/>
    <property type="match status" value="1"/>
</dbReference>
<feature type="compositionally biased region" description="Basic and acidic residues" evidence="6">
    <location>
        <begin position="2084"/>
        <end position="2096"/>
    </location>
</feature>
<dbReference type="Proteomes" id="UP000075809">
    <property type="component" value="Unassembled WGS sequence"/>
</dbReference>
<dbReference type="InterPro" id="IPR050733">
    <property type="entry name" value="Vitellogenin/Apolipophorin"/>
</dbReference>
<evidence type="ECO:0000256" key="5">
    <source>
        <dbReference type="PROSITE-ProRule" id="PRU00557"/>
    </source>
</evidence>
<evidence type="ECO:0000256" key="4">
    <source>
        <dbReference type="ARBA" id="ARBA00023180"/>
    </source>
</evidence>
<dbReference type="PROSITE" id="PS51211">
    <property type="entry name" value="VITELLOGENIN"/>
    <property type="match status" value="2"/>
</dbReference>
<dbReference type="SMART" id="SM01169">
    <property type="entry name" value="DUF1943"/>
    <property type="match status" value="1"/>
</dbReference>
<keyword evidence="4" id="KW-0325">Glycoprotein</keyword>
<gene>
    <name evidence="9" type="ORF">ALC60_09607</name>
</gene>
<dbReference type="SMART" id="SM00216">
    <property type="entry name" value="VWD"/>
    <property type="match status" value="2"/>
</dbReference>
<evidence type="ECO:0000256" key="3">
    <source>
        <dbReference type="ARBA" id="ARBA00023157"/>
    </source>
</evidence>
<dbReference type="GO" id="GO:0045735">
    <property type="term" value="F:nutrient reservoir activity"/>
    <property type="evidence" value="ECO:0007669"/>
    <property type="project" value="UniProtKB-KW"/>
</dbReference>
<dbReference type="InterPro" id="IPR015255">
    <property type="entry name" value="Vitellinogen_open_b-sht"/>
</dbReference>
<dbReference type="SUPFAM" id="SSF56968">
    <property type="entry name" value="Lipovitellin-phosvitin complex, beta-sheet shell regions"/>
    <property type="match status" value="4"/>
</dbReference>
<evidence type="ECO:0000313" key="10">
    <source>
        <dbReference type="Proteomes" id="UP000075809"/>
    </source>
</evidence>
<dbReference type="SMART" id="SM00638">
    <property type="entry name" value="LPD_N"/>
    <property type="match status" value="2"/>
</dbReference>
<evidence type="ECO:0000313" key="9">
    <source>
        <dbReference type="EMBL" id="KYQ51316.1"/>
    </source>
</evidence>
<dbReference type="InterPro" id="IPR001846">
    <property type="entry name" value="VWF_type-D"/>
</dbReference>
<dbReference type="InterPro" id="IPR011030">
    <property type="entry name" value="Lipovitellin_superhlx_dom"/>
</dbReference>
<dbReference type="Pfam" id="PF09172">
    <property type="entry name" value="Vit_open_b-sht"/>
    <property type="match status" value="2"/>
</dbReference>
<accession>A0A151WU00</accession>
<feature type="domain" description="Vitellogenin" evidence="7">
    <location>
        <begin position="20"/>
        <end position="793"/>
    </location>
</feature>
<feature type="non-terminal residue" evidence="9">
    <location>
        <position position="1"/>
    </location>
</feature>
<evidence type="ECO:0000256" key="6">
    <source>
        <dbReference type="SAM" id="MobiDB-lite"/>
    </source>
</evidence>
<feature type="compositionally biased region" description="Low complexity" evidence="6">
    <location>
        <begin position="2072"/>
        <end position="2083"/>
    </location>
</feature>
<dbReference type="Gene3D" id="1.25.10.20">
    <property type="entry name" value="Vitellinogen, superhelical"/>
    <property type="match status" value="2"/>
</dbReference>
<feature type="domain" description="VWFD" evidence="8">
    <location>
        <begin position="3184"/>
        <end position="3372"/>
    </location>
</feature>
<evidence type="ECO:0000259" key="8">
    <source>
        <dbReference type="PROSITE" id="PS51233"/>
    </source>
</evidence>
<dbReference type="InterPro" id="IPR015816">
    <property type="entry name" value="Vitellinogen_b-sht_N"/>
</dbReference>
<evidence type="ECO:0000259" key="7">
    <source>
        <dbReference type="PROSITE" id="PS51211"/>
    </source>
</evidence>
<dbReference type="EMBL" id="KQ982748">
    <property type="protein sequence ID" value="KYQ51316.1"/>
    <property type="molecule type" value="Genomic_DNA"/>
</dbReference>
<keyword evidence="2" id="KW-0758">Storage protein</keyword>
<dbReference type="SUPFAM" id="SSF48431">
    <property type="entry name" value="Lipovitellin-phosvitin complex, superhelical domain"/>
    <property type="match status" value="2"/>
</dbReference>
<dbReference type="PROSITE" id="PS51233">
    <property type="entry name" value="VWFD"/>
    <property type="match status" value="2"/>
</dbReference>
<dbReference type="Pfam" id="PF00094">
    <property type="entry name" value="VWD"/>
    <property type="match status" value="2"/>
</dbReference>
<protein>
    <submittedName>
        <fullName evidence="9">Vitellogenin-1</fullName>
    </submittedName>
</protein>
<dbReference type="InterPro" id="IPR001747">
    <property type="entry name" value="Vitellogenin_N"/>
</dbReference>
<evidence type="ECO:0000256" key="1">
    <source>
        <dbReference type="ARBA" id="ARBA00022729"/>
    </source>
</evidence>
<dbReference type="Gene3D" id="2.20.80.10">
    <property type="entry name" value="Lipovitellin-phosvitin complex, chain A, domain 4"/>
    <property type="match status" value="1"/>
</dbReference>
<feature type="domain" description="VWFD" evidence="8">
    <location>
        <begin position="1404"/>
        <end position="1593"/>
    </location>
</feature>
<dbReference type="GO" id="GO:0005319">
    <property type="term" value="F:lipid transporter activity"/>
    <property type="evidence" value="ECO:0007669"/>
    <property type="project" value="InterPro"/>
</dbReference>
<dbReference type="Gene3D" id="2.30.230.10">
    <property type="entry name" value="Lipovitellin, beta-sheet shell regions, chain A"/>
    <property type="match status" value="2"/>
</dbReference>